<protein>
    <submittedName>
        <fullName evidence="2">Uncharacterized protein</fullName>
    </submittedName>
</protein>
<dbReference type="EMBL" id="CQQC01000269">
    <property type="protein sequence ID" value="CNU72940.1"/>
    <property type="molecule type" value="Genomic_DNA"/>
</dbReference>
<dbReference type="Proteomes" id="UP000039021">
    <property type="component" value="Unassembled WGS sequence"/>
</dbReference>
<organism evidence="2 5">
    <name type="scientific">Mycobacterium tuberculosis</name>
    <dbReference type="NCBI Taxonomy" id="1773"/>
    <lineage>
        <taxon>Bacteria</taxon>
        <taxon>Bacillati</taxon>
        <taxon>Actinomycetota</taxon>
        <taxon>Actinomycetes</taxon>
        <taxon>Mycobacteriales</taxon>
        <taxon>Mycobacteriaceae</taxon>
        <taxon>Mycobacterium</taxon>
        <taxon>Mycobacterium tuberculosis complex</taxon>
    </lineage>
</organism>
<evidence type="ECO:0000313" key="4">
    <source>
        <dbReference type="Proteomes" id="UP000039021"/>
    </source>
</evidence>
<evidence type="ECO:0000313" key="1">
    <source>
        <dbReference type="EMBL" id="CKU71965.1"/>
    </source>
</evidence>
<accession>A0A655DKR1</accession>
<gene>
    <name evidence="2" type="ORF">ERS007661_01096</name>
    <name evidence="3" type="ORF">ERS007739_00951</name>
    <name evidence="1" type="ORF">ERS027646_04930</name>
</gene>
<dbReference type="EMBL" id="CSBK01000320">
    <property type="protein sequence ID" value="COX25867.1"/>
    <property type="molecule type" value="Genomic_DNA"/>
</dbReference>
<sequence length="75" mass="7740">MLLEPGDLFPVGGAGIALCRGTGVQRDRSGSFGLSDAAGIQMCVVGVIDANAKLDRHRYIGAFGGAHSRGHDLTE</sequence>
<evidence type="ECO:0000313" key="5">
    <source>
        <dbReference type="Proteomes" id="UP000039217"/>
    </source>
</evidence>
<dbReference type="AlphaFoldDB" id="A0A655DKR1"/>
<dbReference type="Proteomes" id="UP000039217">
    <property type="component" value="Unassembled WGS sequence"/>
</dbReference>
<evidence type="ECO:0000313" key="6">
    <source>
        <dbReference type="Proteomes" id="UP000048948"/>
    </source>
</evidence>
<evidence type="ECO:0000313" key="2">
    <source>
        <dbReference type="EMBL" id="CNU72940.1"/>
    </source>
</evidence>
<evidence type="ECO:0000313" key="3">
    <source>
        <dbReference type="EMBL" id="COX25867.1"/>
    </source>
</evidence>
<reference evidence="3" key="2">
    <citation type="submission" date="2015-03" db="EMBL/GenBank/DDBJ databases">
        <authorList>
            <consortium name="Pathogen Informatics"/>
            <person name="Murphy D."/>
        </authorList>
    </citation>
    <scope>NUCLEOTIDE SEQUENCE</scope>
    <source>
        <strain evidence="3">N09902308</strain>
    </source>
</reference>
<dbReference type="Proteomes" id="UP000048948">
    <property type="component" value="Unassembled WGS sequence"/>
</dbReference>
<reference evidence="4 5" key="1">
    <citation type="submission" date="2015-03" db="EMBL/GenBank/DDBJ databases">
        <authorList>
            <consortium name="Pathogen Informatics"/>
        </authorList>
    </citation>
    <scope>NUCLEOTIDE SEQUENCE [LARGE SCALE GENOMIC DNA]</scope>
    <source>
        <strain evidence="1 6">Bir 172</strain>
        <strain evidence="2 5">D00501624</strain>
        <strain evidence="4">N09902308</strain>
    </source>
</reference>
<proteinExistence type="predicted"/>
<dbReference type="EMBL" id="CNGE01002056">
    <property type="protein sequence ID" value="CKU71965.1"/>
    <property type="molecule type" value="Genomic_DNA"/>
</dbReference>
<name>A0A655DKR1_MYCTX</name>